<dbReference type="RefSeq" id="XP_008085350.1">
    <property type="nucleotide sequence ID" value="XM_008087159.1"/>
</dbReference>
<keyword evidence="3" id="KW-1185">Reference proteome</keyword>
<dbReference type="GeneID" id="19463837"/>
<dbReference type="InterPro" id="IPR050587">
    <property type="entry name" value="GNT1/Glycosyltrans_8"/>
</dbReference>
<organism evidence="2 3">
    <name type="scientific">Glarea lozoyensis (strain ATCC 20868 / MF5171)</name>
    <dbReference type="NCBI Taxonomy" id="1116229"/>
    <lineage>
        <taxon>Eukaryota</taxon>
        <taxon>Fungi</taxon>
        <taxon>Dikarya</taxon>
        <taxon>Ascomycota</taxon>
        <taxon>Pezizomycotina</taxon>
        <taxon>Leotiomycetes</taxon>
        <taxon>Helotiales</taxon>
        <taxon>Helotiaceae</taxon>
        <taxon>Glarea</taxon>
    </lineage>
</organism>
<dbReference type="PANTHER" id="PTHR11183">
    <property type="entry name" value="GLYCOGENIN SUBFAMILY MEMBER"/>
    <property type="match status" value="1"/>
</dbReference>
<dbReference type="KEGG" id="glz:GLAREA_04782"/>
<dbReference type="EMBL" id="KE145369">
    <property type="protein sequence ID" value="EPE27991.1"/>
    <property type="molecule type" value="Genomic_DNA"/>
</dbReference>
<dbReference type="OMA" id="HVCVCNL"/>
<feature type="transmembrane region" description="Helical" evidence="1">
    <location>
        <begin position="24"/>
        <end position="45"/>
    </location>
</feature>
<dbReference type="eggNOG" id="KOG1950">
    <property type="taxonomic scope" value="Eukaryota"/>
</dbReference>
<feature type="transmembrane region" description="Helical" evidence="1">
    <location>
        <begin position="52"/>
        <end position="72"/>
    </location>
</feature>
<sequence length="371" mass="43177">MGDTSNETDLLDSFPTPPQTGNRAWITLITSTSYIPGVLMLAYSLKKHNSQYPLLILYTSSINIATCTALLAESQLSNFHLLKVESLAPPNASKNLIAERFRDTWTKLRVFEMYGWERLCWLDADMLVFKNVDAVFETDMGPESEKGWWIAANHVCVCNLDRDSWAPDDWRKENCAWTGYEHPDALTNAPPVPKSGTGKKTHLLLNGGLFLFDPSKELWEKMLETLNTDESINDFMFPDQDFLAYFFLDRWKPLPWHYNALKTWRYWHPEMWRDEEVGVLHYIVDKPWNARVKTVRKERDEVDGAQVDGAGDEQEEKIAGYLGRDGETHSWWWDVYDDWAKSRRRMSGKYASYAPTLMYRLCAKPLDEQQY</sequence>
<dbReference type="InterPro" id="IPR029044">
    <property type="entry name" value="Nucleotide-diphossugar_trans"/>
</dbReference>
<dbReference type="STRING" id="1116229.S3D7K0"/>
<protein>
    <submittedName>
        <fullName evidence="2">Nucleotide-diphospho-sugar transferase</fullName>
    </submittedName>
</protein>
<evidence type="ECO:0000256" key="1">
    <source>
        <dbReference type="SAM" id="Phobius"/>
    </source>
</evidence>
<dbReference type="HOGENOM" id="CLU_049943_1_0_1"/>
<dbReference type="OrthoDB" id="2014201at2759"/>
<gene>
    <name evidence="2" type="ORF">GLAREA_04782</name>
</gene>
<name>S3D7K0_GLAL2</name>
<dbReference type="Pfam" id="PF01501">
    <property type="entry name" value="Glyco_transf_8"/>
    <property type="match status" value="1"/>
</dbReference>
<evidence type="ECO:0000313" key="2">
    <source>
        <dbReference type="EMBL" id="EPE27991.1"/>
    </source>
</evidence>
<dbReference type="AlphaFoldDB" id="S3D7K0"/>
<dbReference type="Proteomes" id="UP000016922">
    <property type="component" value="Unassembled WGS sequence"/>
</dbReference>
<evidence type="ECO:0000313" key="3">
    <source>
        <dbReference type="Proteomes" id="UP000016922"/>
    </source>
</evidence>
<dbReference type="Gene3D" id="3.90.550.10">
    <property type="entry name" value="Spore Coat Polysaccharide Biosynthesis Protein SpsA, Chain A"/>
    <property type="match status" value="1"/>
</dbReference>
<dbReference type="SUPFAM" id="SSF53448">
    <property type="entry name" value="Nucleotide-diphospho-sugar transferases"/>
    <property type="match status" value="1"/>
</dbReference>
<accession>S3D7K0</accession>
<dbReference type="GO" id="GO:0016757">
    <property type="term" value="F:glycosyltransferase activity"/>
    <property type="evidence" value="ECO:0007669"/>
    <property type="project" value="InterPro"/>
</dbReference>
<dbReference type="InterPro" id="IPR002495">
    <property type="entry name" value="Glyco_trans_8"/>
</dbReference>
<keyword evidence="1" id="KW-0812">Transmembrane</keyword>
<keyword evidence="1" id="KW-0472">Membrane</keyword>
<keyword evidence="1" id="KW-1133">Transmembrane helix</keyword>
<reference evidence="2 3" key="1">
    <citation type="journal article" date="2013" name="BMC Genomics">
        <title>Genomics-driven discovery of the pneumocandin biosynthetic gene cluster in the fungus Glarea lozoyensis.</title>
        <authorList>
            <person name="Chen L."/>
            <person name="Yue Q."/>
            <person name="Zhang X."/>
            <person name="Xiang M."/>
            <person name="Wang C."/>
            <person name="Li S."/>
            <person name="Che Y."/>
            <person name="Ortiz-Lopez F.J."/>
            <person name="Bills G.F."/>
            <person name="Liu X."/>
            <person name="An Z."/>
        </authorList>
    </citation>
    <scope>NUCLEOTIDE SEQUENCE [LARGE SCALE GENOMIC DNA]</scope>
    <source>
        <strain evidence="3">ATCC 20868 / MF5171</strain>
    </source>
</reference>
<keyword evidence="2" id="KW-0808">Transferase</keyword>
<proteinExistence type="predicted"/>